<comment type="caution">
    <text evidence="2">The sequence shown here is derived from an EMBL/GenBank/DDBJ whole genome shotgun (WGS) entry which is preliminary data.</text>
</comment>
<dbReference type="EMBL" id="JAHLFT010000100">
    <property type="protein sequence ID" value="MBU3829012.1"/>
    <property type="molecule type" value="Genomic_DNA"/>
</dbReference>
<proteinExistence type="predicted"/>
<name>A0A9E2KSZ2_9LACO</name>
<keyword evidence="1" id="KW-0472">Membrane</keyword>
<keyword evidence="1" id="KW-0812">Transmembrane</keyword>
<reference evidence="2" key="2">
    <citation type="submission" date="2021-04" db="EMBL/GenBank/DDBJ databases">
        <authorList>
            <person name="Gilroy R."/>
        </authorList>
    </citation>
    <scope>NUCLEOTIDE SEQUENCE</scope>
    <source>
        <strain evidence="2">F6-686</strain>
    </source>
</reference>
<feature type="transmembrane region" description="Helical" evidence="1">
    <location>
        <begin position="35"/>
        <end position="59"/>
    </location>
</feature>
<dbReference type="AlphaFoldDB" id="A0A9E2KSZ2"/>
<evidence type="ECO:0000256" key="1">
    <source>
        <dbReference type="SAM" id="Phobius"/>
    </source>
</evidence>
<protein>
    <submittedName>
        <fullName evidence="2">Uncharacterized protein</fullName>
    </submittedName>
</protein>
<evidence type="ECO:0000313" key="2">
    <source>
        <dbReference type="EMBL" id="MBU3829012.1"/>
    </source>
</evidence>
<dbReference type="Proteomes" id="UP000823844">
    <property type="component" value="Unassembled WGS sequence"/>
</dbReference>
<sequence>MYFYYQIGILVGLIVIAFSINIFRKCSKQKYPANLINFTFSFAISTIGICIIIASLAAFQPHNWYTSSLLWKMLIAG</sequence>
<accession>A0A9E2KSZ2</accession>
<reference evidence="2" key="1">
    <citation type="journal article" date="2021" name="PeerJ">
        <title>Extensive microbial diversity within the chicken gut microbiome revealed by metagenomics and culture.</title>
        <authorList>
            <person name="Gilroy R."/>
            <person name="Ravi A."/>
            <person name="Getino M."/>
            <person name="Pursley I."/>
            <person name="Horton D.L."/>
            <person name="Alikhan N.F."/>
            <person name="Baker D."/>
            <person name="Gharbi K."/>
            <person name="Hall N."/>
            <person name="Watson M."/>
            <person name="Adriaenssens E.M."/>
            <person name="Foster-Nyarko E."/>
            <person name="Jarju S."/>
            <person name="Secka A."/>
            <person name="Antonio M."/>
            <person name="Oren A."/>
            <person name="Chaudhuri R.R."/>
            <person name="La Ragione R."/>
            <person name="Hildebrand F."/>
            <person name="Pallen M.J."/>
        </authorList>
    </citation>
    <scope>NUCLEOTIDE SEQUENCE</scope>
    <source>
        <strain evidence="2">F6-686</strain>
    </source>
</reference>
<evidence type="ECO:0000313" key="3">
    <source>
        <dbReference type="Proteomes" id="UP000823844"/>
    </source>
</evidence>
<feature type="transmembrane region" description="Helical" evidence="1">
    <location>
        <begin position="6"/>
        <end position="23"/>
    </location>
</feature>
<keyword evidence="1" id="KW-1133">Transmembrane helix</keyword>
<gene>
    <name evidence="2" type="ORF">H9806_07845</name>
</gene>
<organism evidence="2 3">
    <name type="scientific">Candidatus Lactobacillus pullistercoris</name>
    <dbReference type="NCBI Taxonomy" id="2838636"/>
    <lineage>
        <taxon>Bacteria</taxon>
        <taxon>Bacillati</taxon>
        <taxon>Bacillota</taxon>
        <taxon>Bacilli</taxon>
        <taxon>Lactobacillales</taxon>
        <taxon>Lactobacillaceae</taxon>
        <taxon>Lactobacillus</taxon>
    </lineage>
</organism>